<organism evidence="1 2">
    <name type="scientific">Panagrolaimus sp. PS1159</name>
    <dbReference type="NCBI Taxonomy" id="55785"/>
    <lineage>
        <taxon>Eukaryota</taxon>
        <taxon>Metazoa</taxon>
        <taxon>Ecdysozoa</taxon>
        <taxon>Nematoda</taxon>
        <taxon>Chromadorea</taxon>
        <taxon>Rhabditida</taxon>
        <taxon>Tylenchina</taxon>
        <taxon>Panagrolaimomorpha</taxon>
        <taxon>Panagrolaimoidea</taxon>
        <taxon>Panagrolaimidae</taxon>
        <taxon>Panagrolaimus</taxon>
    </lineage>
</organism>
<protein>
    <submittedName>
        <fullName evidence="2">CYTH domain-containing protein</fullName>
    </submittedName>
</protein>
<accession>A0AC35EXV1</accession>
<evidence type="ECO:0000313" key="2">
    <source>
        <dbReference type="WBParaSite" id="PS1159_v2.g11727.t1"/>
    </source>
</evidence>
<dbReference type="Proteomes" id="UP000887580">
    <property type="component" value="Unplaced"/>
</dbReference>
<reference evidence="2" key="1">
    <citation type="submission" date="2022-11" db="UniProtKB">
        <authorList>
            <consortium name="WormBaseParasite"/>
        </authorList>
    </citation>
    <scope>IDENTIFICATION</scope>
</reference>
<dbReference type="WBParaSite" id="PS1159_v2.g11727.t1">
    <property type="protein sequence ID" value="PS1159_v2.g11727.t1"/>
    <property type="gene ID" value="PS1159_v2.g11727"/>
</dbReference>
<evidence type="ECO:0000313" key="1">
    <source>
        <dbReference type="Proteomes" id="UP000887580"/>
    </source>
</evidence>
<name>A0AC35EXV1_9BILA</name>
<proteinExistence type="predicted"/>
<sequence length="726" mass="83633">MTTKDDLLFLNNKQQQSLPNDYNRFTNLNLNQNYRRPFLIPVQIRSKSFSAEQNDITIVKNYEKKSQSWNNSLNILNPENNSTLSLHISAYESFVDAAAVAGHLYDVDDLEKSKLWVIQGHKKIFNIWNPFEFSRQKDDEIMEPEILQYKVSQRLFNSNEALDNNSEAVAANSVQQRNLSRSSSANELLEVDQAPNLNKTSSDKEQSWIEAYKSIEHHASRPKNSFEPLVMEFVEKCLLENPNCIRPSDLQIFVTYYCRRCIKGIRNVIRPALAFLRSLISKTIILGNVIPVIVTAMAILSPQELYFSGAFNVMKLIFEKHYGGEAIIILQKLMSADLPDEILSNLSTFTVIAMARGAVDLYTMLFWGPDRIKNMEMPLTPMLEYLFKAIEFHRLVCTEVLKSLSVIVVKHGAELDPASWESVLKILFKVSEIDDVLEDEDIIKKFDYVVSHICKIVTHGNFHGSIEHYFDLVEATATLQADEALLTLIDYKYEQIVSLYSDRYRPMRNFAEKFLNHENKFSDVVRAKAAKIIDFLGVYNLLADMPKHVELKAILRNFDLTFSQAQQFCFGQTPQILKQFVSYFVSHNGRISLREFLDEPESTHADLLFYEIPETDDVTGLKISEFVKTEILDVKNLKECLQLSMGIRGSLKKTRYLFIHEQIRIHLDRVEDLGDFIEIEVRLNENENAVNGYQTAEYFMAQLGILKDDFIEGAYIDKLIESIDND</sequence>